<dbReference type="OrthoDB" id="4319884at2"/>
<dbReference type="InterPro" id="IPR052705">
    <property type="entry name" value="Gliding_Motility_GTPase"/>
</dbReference>
<dbReference type="SUPFAM" id="SSF52540">
    <property type="entry name" value="P-loop containing nucleoside triphosphate hydrolases"/>
    <property type="match status" value="1"/>
</dbReference>
<keyword evidence="1" id="KW-0067">ATP-binding</keyword>
<evidence type="ECO:0000313" key="3">
    <source>
        <dbReference type="Proteomes" id="UP000218644"/>
    </source>
</evidence>
<dbReference type="EMBL" id="NSJD01000048">
    <property type="protein sequence ID" value="PAT36905.1"/>
    <property type="molecule type" value="Genomic_DNA"/>
</dbReference>
<dbReference type="GO" id="GO:0005524">
    <property type="term" value="F:ATP binding"/>
    <property type="evidence" value="ECO:0007669"/>
    <property type="project" value="UniProtKB-KW"/>
</dbReference>
<evidence type="ECO:0000313" key="4">
    <source>
        <dbReference type="Proteomes" id="UP000275180"/>
    </source>
</evidence>
<accession>A0A3M6RI63</accession>
<dbReference type="Proteomes" id="UP000275180">
    <property type="component" value="Unassembled WGS sequence"/>
</dbReference>
<dbReference type="PANTHER" id="PTHR42708">
    <property type="entry name" value="ATP/GTP-BINDING PROTEIN-RELATED"/>
    <property type="match status" value="1"/>
</dbReference>
<dbReference type="EMBL" id="RDQJ01000010">
    <property type="protein sequence ID" value="RMX14917.1"/>
    <property type="molecule type" value="Genomic_DNA"/>
</dbReference>
<reference evidence="2 4" key="2">
    <citation type="submission" date="2018-10" db="EMBL/GenBank/DDBJ databases">
        <title>Comamonadaceae CDC group NO-1 genome sequencing and assembly.</title>
        <authorList>
            <person name="Bernier A.-M."/>
            <person name="Bernard K."/>
        </authorList>
    </citation>
    <scope>NUCLEOTIDE SEQUENCE [LARGE SCALE GENOMIC DNA]</scope>
    <source>
        <strain evidence="2 4">NML180582</strain>
    </source>
</reference>
<dbReference type="AlphaFoldDB" id="A0A2A2AEE5"/>
<protein>
    <submittedName>
        <fullName evidence="1">ATP-binding protein</fullName>
    </submittedName>
</protein>
<reference evidence="1 3" key="1">
    <citation type="submission" date="2017-08" db="EMBL/GenBank/DDBJ databases">
        <title>WGS of Clinical strains of the CDC Group NO-1 linked to zoonotic infections in humans.</title>
        <authorList>
            <person name="Bernier A.-M."/>
            <person name="Bernard K."/>
        </authorList>
    </citation>
    <scope>NUCLEOTIDE SEQUENCE [LARGE SCALE GENOMIC DNA]</scope>
    <source>
        <strain evidence="1 3">NML79-0751</strain>
    </source>
</reference>
<comment type="caution">
    <text evidence="1">The sequence shown here is derived from an EMBL/GenBank/DDBJ whole genome shotgun (WGS) entry which is preliminary data.</text>
</comment>
<evidence type="ECO:0000313" key="1">
    <source>
        <dbReference type="EMBL" id="PAT36905.1"/>
    </source>
</evidence>
<proteinExistence type="predicted"/>
<organism evidence="1 3">
    <name type="scientific">Vandammella animalimorsus</name>
    <dbReference type="NCBI Taxonomy" id="2029117"/>
    <lineage>
        <taxon>Bacteria</taxon>
        <taxon>Pseudomonadati</taxon>
        <taxon>Pseudomonadota</taxon>
        <taxon>Betaproteobacteria</taxon>
        <taxon>Burkholderiales</taxon>
        <taxon>Comamonadaceae</taxon>
        <taxon>Vandammella</taxon>
    </lineage>
</organism>
<dbReference type="RefSeq" id="WP_095557969.1">
    <property type="nucleotide sequence ID" value="NZ_NSJD01000048.1"/>
</dbReference>
<dbReference type="PANTHER" id="PTHR42708:SF1">
    <property type="entry name" value="GLIDING MOTILITY PROTEIN MGLA"/>
    <property type="match status" value="1"/>
</dbReference>
<keyword evidence="1" id="KW-0547">Nucleotide-binding</keyword>
<dbReference type="CDD" id="cd00882">
    <property type="entry name" value="Ras_like_GTPase"/>
    <property type="match status" value="1"/>
</dbReference>
<accession>A0A2A2AEE5</accession>
<dbReference type="InterPro" id="IPR027417">
    <property type="entry name" value="P-loop_NTPase"/>
</dbReference>
<dbReference type="Proteomes" id="UP000218644">
    <property type="component" value="Unassembled WGS sequence"/>
</dbReference>
<evidence type="ECO:0000313" key="2">
    <source>
        <dbReference type="EMBL" id="RMX14917.1"/>
    </source>
</evidence>
<sequence length="182" mass="19852">MATTYKLVFAGPVGAGKTTAIQSLSDIEVVRTEANASDEVRLLKQTTTVAMDYGLMKLASGDQVRLYGTPGQKRFDFMWDILTENALGLVLMIKASAPDPVADLRSYTQAFRPFIDKTSLVVGITHSESRSPQVRHTLSRTLLELGLPPTAMDTDARNRAHMAILVKALIYGIDPFNGSHQG</sequence>
<dbReference type="Gene3D" id="3.40.50.300">
    <property type="entry name" value="P-loop containing nucleotide triphosphate hydrolases"/>
    <property type="match status" value="1"/>
</dbReference>
<gene>
    <name evidence="1" type="ORF">CK623_14155</name>
    <name evidence="2" type="ORF">EBQ34_08390</name>
</gene>
<name>A0A2A2AEE5_9BURK</name>